<dbReference type="OrthoDB" id="6692273at2"/>
<name>A0A5C1HU52_9SPHI</name>
<dbReference type="InterPro" id="IPR037401">
    <property type="entry name" value="SnoaL-like"/>
</dbReference>
<dbReference type="EMBL" id="CP043450">
    <property type="protein sequence ID" value="QEM08600.1"/>
    <property type="molecule type" value="Genomic_DNA"/>
</dbReference>
<dbReference type="RefSeq" id="WP_112572518.1">
    <property type="nucleotide sequence ID" value="NZ_CP043450.1"/>
</dbReference>
<organism evidence="2 3">
    <name type="scientific">Mucilaginibacter rubeus</name>
    <dbReference type="NCBI Taxonomy" id="2027860"/>
    <lineage>
        <taxon>Bacteria</taxon>
        <taxon>Pseudomonadati</taxon>
        <taxon>Bacteroidota</taxon>
        <taxon>Sphingobacteriia</taxon>
        <taxon>Sphingobacteriales</taxon>
        <taxon>Sphingobacteriaceae</taxon>
        <taxon>Mucilaginibacter</taxon>
    </lineage>
</organism>
<evidence type="ECO:0000313" key="2">
    <source>
        <dbReference type="EMBL" id="QEM08600.1"/>
    </source>
</evidence>
<dbReference type="PANTHER" id="PTHR41252">
    <property type="entry name" value="BLR2505 PROTEIN"/>
    <property type="match status" value="1"/>
</dbReference>
<dbReference type="AlphaFoldDB" id="A0A5C1HU52"/>
<proteinExistence type="predicted"/>
<protein>
    <submittedName>
        <fullName evidence="2">Nuclear transport factor 2 family protein</fullName>
    </submittedName>
</protein>
<dbReference type="PANTHER" id="PTHR41252:SF1">
    <property type="entry name" value="BLR2505 PROTEIN"/>
    <property type="match status" value="1"/>
</dbReference>
<dbReference type="Gene3D" id="3.10.450.50">
    <property type="match status" value="1"/>
</dbReference>
<dbReference type="SUPFAM" id="SSF54427">
    <property type="entry name" value="NTF2-like"/>
    <property type="match status" value="1"/>
</dbReference>
<dbReference type="InterPro" id="IPR032710">
    <property type="entry name" value="NTF2-like_dom_sf"/>
</dbReference>
<evidence type="ECO:0000259" key="1">
    <source>
        <dbReference type="Pfam" id="PF12680"/>
    </source>
</evidence>
<evidence type="ECO:0000313" key="3">
    <source>
        <dbReference type="Proteomes" id="UP000251402"/>
    </source>
</evidence>
<reference evidence="2" key="1">
    <citation type="submission" date="2019-08" db="EMBL/GenBank/DDBJ databases">
        <title>Comparative genome analysis confer to the adaptation heavy metal polluted environment.</title>
        <authorList>
            <person name="Li Y."/>
        </authorList>
    </citation>
    <scope>NUCLEOTIDE SEQUENCE [LARGE SCALE GENOMIC DNA]</scope>
    <source>
        <strain evidence="2">P1</strain>
    </source>
</reference>
<dbReference type="Pfam" id="PF12680">
    <property type="entry name" value="SnoaL_2"/>
    <property type="match status" value="1"/>
</dbReference>
<dbReference type="KEGG" id="mrub:DEO27_000735"/>
<feature type="domain" description="SnoaL-like" evidence="1">
    <location>
        <begin position="8"/>
        <end position="107"/>
    </location>
</feature>
<dbReference type="Proteomes" id="UP000251402">
    <property type="component" value="Chromosome"/>
</dbReference>
<keyword evidence="3" id="KW-1185">Reference proteome</keyword>
<sequence>MTTKEIVLQVLDAFDNNDVEKILSFFADDVEWTMRGSSVTVMNGKDSVYKFFGGMEDIKMVSSTKDHIVVDGNIAAVDGLVQCKGKNGEEMAMYYADFYELENDKVKKLSSYIVDKKE</sequence>
<gene>
    <name evidence="2" type="ORF">DEO27_000735</name>
</gene>
<accession>A0A5C1HU52</accession>